<evidence type="ECO:0000313" key="3">
    <source>
        <dbReference type="Proteomes" id="UP000485058"/>
    </source>
</evidence>
<keyword evidence="3" id="KW-1185">Reference proteome</keyword>
<comment type="caution">
    <text evidence="2">The sequence shown here is derived from an EMBL/GenBank/DDBJ whole genome shotgun (WGS) entry which is preliminary data.</text>
</comment>
<organism evidence="2 3">
    <name type="scientific">Haematococcus lacustris</name>
    <name type="common">Green alga</name>
    <name type="synonym">Haematococcus pluvialis</name>
    <dbReference type="NCBI Taxonomy" id="44745"/>
    <lineage>
        <taxon>Eukaryota</taxon>
        <taxon>Viridiplantae</taxon>
        <taxon>Chlorophyta</taxon>
        <taxon>core chlorophytes</taxon>
        <taxon>Chlorophyceae</taxon>
        <taxon>CS clade</taxon>
        <taxon>Chlamydomonadales</taxon>
        <taxon>Haematococcaceae</taxon>
        <taxon>Haematococcus</taxon>
    </lineage>
</organism>
<accession>A0A699ZUF7</accession>
<feature type="region of interest" description="Disordered" evidence="1">
    <location>
        <begin position="23"/>
        <end position="57"/>
    </location>
</feature>
<gene>
    <name evidence="2" type="ORF">HaLaN_24455</name>
</gene>
<feature type="compositionally biased region" description="Low complexity" evidence="1">
    <location>
        <begin position="26"/>
        <end position="35"/>
    </location>
</feature>
<proteinExistence type="predicted"/>
<sequence>MKPAAEEDWWAACCAAREGKAGGSAGSAQGPGSPADLHHGVQAGSVSGQGEQRGGCRTAGQVRGHCPQLVVGRVQQSGAWRCGGGGRPEADAVLLLPLTVVVCVSMAERAWPCGCSRGGWRLHWLSRRPAEAEGSRGRGTSGL</sequence>
<evidence type="ECO:0000256" key="1">
    <source>
        <dbReference type="SAM" id="MobiDB-lite"/>
    </source>
</evidence>
<reference evidence="2 3" key="1">
    <citation type="submission" date="2020-02" db="EMBL/GenBank/DDBJ databases">
        <title>Draft genome sequence of Haematococcus lacustris strain NIES-144.</title>
        <authorList>
            <person name="Morimoto D."/>
            <person name="Nakagawa S."/>
            <person name="Yoshida T."/>
            <person name="Sawayama S."/>
        </authorList>
    </citation>
    <scope>NUCLEOTIDE SEQUENCE [LARGE SCALE GENOMIC DNA]</scope>
    <source>
        <strain evidence="2 3">NIES-144</strain>
    </source>
</reference>
<protein>
    <submittedName>
        <fullName evidence="2">Uncharacterized protein</fullName>
    </submittedName>
</protein>
<name>A0A699ZUF7_HAELA</name>
<dbReference type="Proteomes" id="UP000485058">
    <property type="component" value="Unassembled WGS sequence"/>
</dbReference>
<evidence type="ECO:0000313" key="2">
    <source>
        <dbReference type="EMBL" id="GFH26323.1"/>
    </source>
</evidence>
<dbReference type="EMBL" id="BLLF01003093">
    <property type="protein sequence ID" value="GFH26323.1"/>
    <property type="molecule type" value="Genomic_DNA"/>
</dbReference>
<dbReference type="AlphaFoldDB" id="A0A699ZUF7"/>